<dbReference type="STRING" id="118967.SAMN02745191_0989"/>
<feature type="transmembrane region" description="Helical" evidence="1">
    <location>
        <begin position="74"/>
        <end position="95"/>
    </location>
</feature>
<feature type="transmembrane region" description="Helical" evidence="1">
    <location>
        <begin position="151"/>
        <end position="169"/>
    </location>
</feature>
<evidence type="ECO:0000313" key="3">
    <source>
        <dbReference type="Proteomes" id="UP000243297"/>
    </source>
</evidence>
<keyword evidence="1" id="KW-0472">Membrane</keyword>
<feature type="transmembrane region" description="Helical" evidence="1">
    <location>
        <begin position="222"/>
        <end position="244"/>
    </location>
</feature>
<keyword evidence="1" id="KW-1133">Transmembrane helix</keyword>
<dbReference type="EMBL" id="FUWY01000002">
    <property type="protein sequence ID" value="SJZ56491.1"/>
    <property type="molecule type" value="Genomic_DNA"/>
</dbReference>
<keyword evidence="3" id="KW-1185">Reference proteome</keyword>
<feature type="transmembrane region" description="Helical" evidence="1">
    <location>
        <begin position="281"/>
        <end position="301"/>
    </location>
</feature>
<dbReference type="AlphaFoldDB" id="A0A1T4LPB2"/>
<dbReference type="Proteomes" id="UP000243297">
    <property type="component" value="Unassembled WGS sequence"/>
</dbReference>
<feature type="transmembrane region" description="Helical" evidence="1">
    <location>
        <begin position="344"/>
        <end position="365"/>
    </location>
</feature>
<dbReference type="OrthoDB" id="995082at2"/>
<feature type="transmembrane region" description="Helical" evidence="1">
    <location>
        <begin position="5"/>
        <end position="27"/>
    </location>
</feature>
<sequence>MKRKLLDILIMISFCFIITLIFCYPYLNESIFIGPDTAFHMNRIEALSIAIGNNDFYPRIFFHQNYNFGYGSPMFYSFFFLYFPALLRIIGISVYDTYHIFLFVCAFLASISMYKCASLILNKNKKIYIWFTVLFYIWNCFYMSDFYKRGAVGETLAFIFIPIVIMGMYHSIHSSFKKQYILVFGFCGLLLSHNISFVIMVILYGIYLLIHIKYLLKNRKRIIWISFITIFSVLMTCFFTLPMIEQLASGSYRISDYFGTTSLVDSAMKFRDIFDFRTDESKYLCDSVGPFLLFIPLLYPFTKKKNKLITFCIIAGYIMVLMTTNLFPWQYFKFLSFLQFPTRLLIPSVCLLALSAGYTVAYAPIHKKYKAFFNKGLLIVVVLVGVLQLFGYTRTPGIITKHTKGEELSNDEQFLGSANWYNLLEVSSPDYLPIVTNVDHRMHGTVVLTNSEETITVNKPYLGYNNFTFSLPVINADTYYVAPLTYYKGYAAEVYKNEQLIEKLTATSDPETGLVRIEPTVTQNDEQFVTIKVIYKGTLIQQVSGWISVISLFIYLVFTIIQQIKK</sequence>
<protein>
    <recommendedName>
        <fullName evidence="4">Membrane protein 6-pyruvoyl-tetrahydropterin synthase-related domain-containing protein</fullName>
    </recommendedName>
</protein>
<feature type="transmembrane region" description="Helical" evidence="1">
    <location>
        <begin position="308"/>
        <end position="332"/>
    </location>
</feature>
<accession>A0A1T4LPB2</accession>
<feature type="transmembrane region" description="Helical" evidence="1">
    <location>
        <begin position="543"/>
        <end position="561"/>
    </location>
</feature>
<proteinExistence type="predicted"/>
<keyword evidence="1" id="KW-0812">Transmembrane</keyword>
<dbReference type="RefSeq" id="WP_078711413.1">
    <property type="nucleotide sequence ID" value="NZ_FUWY01000002.1"/>
</dbReference>
<feature type="transmembrane region" description="Helical" evidence="1">
    <location>
        <begin position="100"/>
        <end position="121"/>
    </location>
</feature>
<evidence type="ECO:0008006" key="4">
    <source>
        <dbReference type="Google" id="ProtNLM"/>
    </source>
</evidence>
<feature type="transmembrane region" description="Helical" evidence="1">
    <location>
        <begin position="181"/>
        <end position="210"/>
    </location>
</feature>
<evidence type="ECO:0000313" key="2">
    <source>
        <dbReference type="EMBL" id="SJZ56491.1"/>
    </source>
</evidence>
<evidence type="ECO:0000256" key="1">
    <source>
        <dbReference type="SAM" id="Phobius"/>
    </source>
</evidence>
<reference evidence="3" key="1">
    <citation type="submission" date="2017-02" db="EMBL/GenBank/DDBJ databases">
        <authorList>
            <person name="Varghese N."/>
            <person name="Submissions S."/>
        </authorList>
    </citation>
    <scope>NUCLEOTIDE SEQUENCE [LARGE SCALE GENOMIC DNA]</scope>
    <source>
        <strain evidence="3">ATCC 25662</strain>
    </source>
</reference>
<feature type="transmembrane region" description="Helical" evidence="1">
    <location>
        <begin position="127"/>
        <end position="144"/>
    </location>
</feature>
<gene>
    <name evidence="2" type="ORF">SAMN02745191_0989</name>
</gene>
<feature type="transmembrane region" description="Helical" evidence="1">
    <location>
        <begin position="372"/>
        <end position="392"/>
    </location>
</feature>
<name>A0A1T4LPB2_9FIRM</name>
<organism evidence="2 3">
    <name type="scientific">Anaerorhabdus furcosa</name>
    <dbReference type="NCBI Taxonomy" id="118967"/>
    <lineage>
        <taxon>Bacteria</taxon>
        <taxon>Bacillati</taxon>
        <taxon>Bacillota</taxon>
        <taxon>Erysipelotrichia</taxon>
        <taxon>Erysipelotrichales</taxon>
        <taxon>Erysipelotrichaceae</taxon>
        <taxon>Anaerorhabdus</taxon>
    </lineage>
</organism>